<dbReference type="InterPro" id="IPR015943">
    <property type="entry name" value="WD40/YVTN_repeat-like_dom_sf"/>
</dbReference>
<name>A0AAV2A128_9ARAC</name>
<dbReference type="InterPro" id="IPR037214">
    <property type="entry name" value="TROVE_dom_sf"/>
</dbReference>
<dbReference type="Gene3D" id="3.40.50.300">
    <property type="entry name" value="P-loop containing nucleotide triphosphate hydrolases"/>
    <property type="match status" value="1"/>
</dbReference>
<organism evidence="5 6">
    <name type="scientific">Larinioides sclopetarius</name>
    <dbReference type="NCBI Taxonomy" id="280406"/>
    <lineage>
        <taxon>Eukaryota</taxon>
        <taxon>Metazoa</taxon>
        <taxon>Ecdysozoa</taxon>
        <taxon>Arthropoda</taxon>
        <taxon>Chelicerata</taxon>
        <taxon>Arachnida</taxon>
        <taxon>Araneae</taxon>
        <taxon>Araneomorphae</taxon>
        <taxon>Entelegynae</taxon>
        <taxon>Araneoidea</taxon>
        <taxon>Araneidae</taxon>
        <taxon>Larinioides</taxon>
    </lineage>
</organism>
<dbReference type="InterPro" id="IPR019775">
    <property type="entry name" value="WD40_repeat_CS"/>
</dbReference>
<keyword evidence="6" id="KW-1185">Reference proteome</keyword>
<evidence type="ECO:0000256" key="1">
    <source>
        <dbReference type="ARBA" id="ARBA00022574"/>
    </source>
</evidence>
<dbReference type="GO" id="GO:0016887">
    <property type="term" value="F:ATP hydrolysis activity"/>
    <property type="evidence" value="ECO:0007669"/>
    <property type="project" value="InterPro"/>
</dbReference>
<keyword evidence="1 3" id="KW-0853">WD repeat</keyword>
<comment type="caution">
    <text evidence="5">The sequence shown here is derived from an EMBL/GenBank/DDBJ whole genome shotgun (WGS) entry which is preliminary data.</text>
</comment>
<sequence length="2572" mass="288247">MMTEVLCKNVFLNGTTLTSTKNKFILEPESRNLFGDEFAINSISDMKSGTAVSSRKRKLHSSYLESLTKENALTSTVNKFLPKPAFPEKKKVCSKKKKKKMYLACRSARYLHGPADSRSRSRSSENGFDALDSAIADFLADGDFLDADIPESELIIPPEPSMAISNPISMPPSAFTPEMSHDFLSEASSAMSEPGHAKNRNDAFLFGAASARHAPLKFQRFGAAPRAFGAASQAFGAASQAFGGLQSATIRPAATFVPDLSNMPAYSFASTEEFKAQTFESFSFVDTQASLLQLERVHCIKSKKMQFLNITSMALIYNSNMKNVEDVYRVTVQKYADEVKTFDPEFILKVALYSRQELHIRSASNFLLSYAAYHEETRPYLEKYFESCTRLPSDWMEVADLYQVFSDSRLKNRSLPSALKKVMAKTFPKFDEYQLAKYNREKKASSTKGFTLKQLIRLLHLDSPAKEIMCLLGKKYPETAEAFRKSKLPGIWDSRRAGQRMKLPVPETWETQISAHGNKPEIWEQLIDHSKLPYMAMLRNLRNLILSGISQKHHDKVLKHLKSKGAVINSRQTPLQFFEAFKVLEDIKDAYYLRHVYRDSRIGEPHWKKARRDKIKERASDVSMDLVSGYEEAVSEALEISALHNLQPIPGKSLVICDILFPSSLEKGKKTKIYNLCIMMGLMCLKACEDCKMNVICGNYSNKFELDEDVSFCQSIKDACAQYENKNENTTSDNSGKAAKSVLEYYLKQHVILREKVDHVIFLRASGSDGGEEVKGVIKSFLHKYREVVNSELLYTDVDFLMSNSSLADSDSADGKDVYIGGNTTQLVKFIAERSSGGQLTYVENIDIKYDLKTKEIPKKFKKLNVVPEQEKLPVLMKVPKWHTVRIFISSTFKDMHSERDLLIRFVIPELRKRAASVFVKINEVDLRWGITETDCASKRAAELCLLEAQKSDLFIGILGERYGTIFNYDPPDSPELQWVKDYPRGLSITELEMHAGALRADKLLKKKAFFYIRNSTCMSLIPENCKRHFESEDPESKQKVEALKSKIRSSGLKLYDGYPCHLAGVLDGKPVLSGLDNFGKTVLNDTWKAIKEMHEQDPYADDVMEEEMCQQALLNSFDSFVELKNSPVGNLVKEIEKQCGIFLITGNPGSGKTTFVVDLLQRLKNFSVIKFFVGLSPRSTELSYMLQYISNSIARTFPVSSIFPKLTSDVLNHFPDILQEAVNSTGNADFVLVIDGLDHLSADDQLLDWLPLNLPQGLRLICSASDTSYAFKVLNERHTHGAIVQMNLPGINQSDRENITRQYLRLYGKSLDESSFNNQMLLLVTKKDSGIPLYIRIACDYLRSYATFDNFMSTLQSLPSSMSLLFQEIILQMENEYGSVLVQTMLTLLSITKEGLDDADIHTLLSLVSLEKEKRSFLTFNEAIHQLKKLGPDNMLSQVTYCSLMHAVSLFAFGHCRFKKFSLVGSEFEKAVRKYYLNKNYSNFSQYMHRILAAYYFITCDSEGNATWKGRSASAFRGLIFHLFYGNCFLELANYLCCLQFLETAFSVEASDLLLEYYALLFEERRTGSSEALRKIDFSLLSSFYDFVARNLHIFQIYPDLVMQQALNEPSDSLVKLNLQKDYLYKSPVVECLSVSDNDPRIATLRGFFKNITSASCQKVSSHAFLGSEDGYLKVLDFPSKKIIRSVKSHSSAITFICSAGKDRICTASTDTTLSIWSTVDYSRISVLKGHKHIVSCCCADASSTILLSSSWDNSVRLWSLRDGSSISVIGFGCPVNCIDHHPTKQQVACGLWSGNVEIWDTVSLEKQLKLSSSYSSVKSIVYTLDGLNLITSYMNSDVTIWSSEQGLKISCLKGHVLPVKSISYSPEGDKIISGSDDCTLKVWPAGSGLSVRTFSECKFFPISVLEIISPNHLAIGYQNSDIWVMDMDTGFVTTKMSLEADLVSCFSRFDPLTYASKNIKENWVDLSVVFGTKSGKIMIGNLGTSEVTTVGTINARITAIIHNVRIIVCGSSEGDIGLFSYPEMNSKVVTGAHGGSVTALNLFVRDESVWVITAGSDKVIKLWEIDYEELVMKEEFFSKHYDYVTYCSSYPDCFNRYLTGSHDNNVISQNEFGEKTVYEGLKTSVINIAFTDKYILGCGSDGSVAMWSEDEGTLLSYISGIEQSSVVLSFRVHKDISGEFDITLAFVDRDGSVKIRKPNQRAFSYSLEGHNKGITSCCTSQNGEILSCSLDGTVNLWKIPDETEEFHPEHLASITDICLSVTQNKVVSSDAYGNVIIWKLILSAGSPLMYAGKKTYTGGFVKALSLLQDRKLVCAVTQTTDGDDKHFIDVLYYDCSASDKNSIYNFQVKNSHYLDSEVLCLDASLKTETVVAGLKSGNFVIITSDRKKTFNISDDWVLGVKLLSNSVDSAEFIFTSLLNGTVKRIQTEEALNNVDTIRASMEEIRSPYLGNVPVFISAFFCASFDNVYCGDSQGWLRRYSNTPISKKIHDDSITGIAVCGRYVFTCSLDKTLKGWNSALNQVCLFHSSVPITSLVGCEFALTSSIPTYILVIGTSSGAIQLLKFHDKQKN</sequence>
<proteinExistence type="predicted"/>
<dbReference type="PROSITE" id="PS50294">
    <property type="entry name" value="WD_REPEATS_REGION"/>
    <property type="match status" value="2"/>
</dbReference>
<reference evidence="5 6" key="1">
    <citation type="submission" date="2024-04" db="EMBL/GenBank/DDBJ databases">
        <authorList>
            <person name="Rising A."/>
            <person name="Reimegard J."/>
            <person name="Sonavane S."/>
            <person name="Akerstrom W."/>
            <person name="Nylinder S."/>
            <person name="Hedman E."/>
            <person name="Kallberg Y."/>
        </authorList>
    </citation>
    <scope>NUCLEOTIDE SEQUENCE [LARGE SCALE GENOMIC DNA]</scope>
</reference>
<dbReference type="PANTHER" id="PTHR44791:SF1">
    <property type="entry name" value="TELOMERASE PROTEIN COMPONENT 1"/>
    <property type="match status" value="1"/>
</dbReference>
<evidence type="ECO:0000256" key="3">
    <source>
        <dbReference type="PROSITE-ProRule" id="PRU00221"/>
    </source>
</evidence>
<dbReference type="InterPro" id="IPR025139">
    <property type="entry name" value="DUF4062"/>
</dbReference>
<dbReference type="Proteomes" id="UP001497382">
    <property type="component" value="Unassembled WGS sequence"/>
</dbReference>
<evidence type="ECO:0000313" key="5">
    <source>
        <dbReference type="EMBL" id="CAL1276408.1"/>
    </source>
</evidence>
<dbReference type="Pfam" id="PF05731">
    <property type="entry name" value="TROVE"/>
    <property type="match status" value="1"/>
</dbReference>
<dbReference type="InterPro" id="IPR049945">
    <property type="entry name" value="AAA_22"/>
</dbReference>
<dbReference type="GO" id="GO:0000722">
    <property type="term" value="P:telomere maintenance via recombination"/>
    <property type="evidence" value="ECO:0007669"/>
    <property type="project" value="TreeGrafter"/>
</dbReference>
<evidence type="ECO:0000256" key="2">
    <source>
        <dbReference type="ARBA" id="ARBA00022737"/>
    </source>
</evidence>
<dbReference type="SUPFAM" id="SSF52540">
    <property type="entry name" value="P-loop containing nucleoside triphosphate hydrolases"/>
    <property type="match status" value="1"/>
</dbReference>
<dbReference type="EMBL" id="CAXIEN010000093">
    <property type="protein sequence ID" value="CAL1276408.1"/>
    <property type="molecule type" value="Genomic_DNA"/>
</dbReference>
<gene>
    <name evidence="5" type="ORF">LARSCL_LOCUS8628</name>
</gene>
<dbReference type="Pfam" id="PF13401">
    <property type="entry name" value="AAA_22"/>
    <property type="match status" value="1"/>
</dbReference>
<dbReference type="InterPro" id="IPR036322">
    <property type="entry name" value="WD40_repeat_dom_sf"/>
</dbReference>
<dbReference type="GO" id="GO:0070034">
    <property type="term" value="F:telomerase RNA binding"/>
    <property type="evidence" value="ECO:0007669"/>
    <property type="project" value="TreeGrafter"/>
</dbReference>
<feature type="repeat" description="WD" evidence="3">
    <location>
        <begin position="2032"/>
        <end position="2075"/>
    </location>
</feature>
<accession>A0AAV2A128</accession>
<dbReference type="Pfam" id="PF00400">
    <property type="entry name" value="WD40"/>
    <property type="match status" value="4"/>
</dbReference>
<dbReference type="Gene3D" id="2.130.10.10">
    <property type="entry name" value="YVTN repeat-like/Quinoprotein amine dehydrogenase"/>
    <property type="match status" value="5"/>
</dbReference>
<dbReference type="GO" id="GO:0005697">
    <property type="term" value="C:telomerase holoenzyme complex"/>
    <property type="evidence" value="ECO:0007669"/>
    <property type="project" value="TreeGrafter"/>
</dbReference>
<dbReference type="Gene3D" id="1.25.40.370">
    <property type="match status" value="1"/>
</dbReference>
<dbReference type="InterPro" id="IPR001680">
    <property type="entry name" value="WD40_rpt"/>
</dbReference>
<dbReference type="SMART" id="SM00320">
    <property type="entry name" value="WD40"/>
    <property type="match status" value="12"/>
</dbReference>
<dbReference type="GO" id="GO:0003720">
    <property type="term" value="F:telomerase activity"/>
    <property type="evidence" value="ECO:0007669"/>
    <property type="project" value="TreeGrafter"/>
</dbReference>
<feature type="repeat" description="WD" evidence="3">
    <location>
        <begin position="1729"/>
        <end position="1770"/>
    </location>
</feature>
<evidence type="ECO:0000259" key="4">
    <source>
        <dbReference type="PROSITE" id="PS50988"/>
    </source>
</evidence>
<keyword evidence="2" id="KW-0677">Repeat</keyword>
<dbReference type="PROSITE" id="PS50082">
    <property type="entry name" value="WD_REPEATS_2"/>
    <property type="match status" value="4"/>
</dbReference>
<dbReference type="PROSITE" id="PS00678">
    <property type="entry name" value="WD_REPEATS_1"/>
    <property type="match status" value="1"/>
</dbReference>
<dbReference type="CDD" id="cd00200">
    <property type="entry name" value="WD40"/>
    <property type="match status" value="1"/>
</dbReference>
<dbReference type="PROSITE" id="PS50988">
    <property type="entry name" value="TROVE"/>
    <property type="match status" value="1"/>
</dbReference>
<dbReference type="SUPFAM" id="SSF50978">
    <property type="entry name" value="WD40 repeat-like"/>
    <property type="match status" value="3"/>
</dbReference>
<feature type="domain" description="TROVE" evidence="4">
    <location>
        <begin position="285"/>
        <end position="651"/>
    </location>
</feature>
<dbReference type="Pfam" id="PF13271">
    <property type="entry name" value="DUF4062"/>
    <property type="match status" value="1"/>
</dbReference>
<dbReference type="InterPro" id="IPR027417">
    <property type="entry name" value="P-loop_NTPase"/>
</dbReference>
<dbReference type="InterPro" id="IPR008858">
    <property type="entry name" value="TROVE_dom"/>
</dbReference>
<dbReference type="InterPro" id="IPR052652">
    <property type="entry name" value="Telomerase_Complex_Comp"/>
</dbReference>
<dbReference type="SUPFAM" id="SSF140864">
    <property type="entry name" value="TROVE domain-like"/>
    <property type="match status" value="1"/>
</dbReference>
<dbReference type="PANTHER" id="PTHR44791">
    <property type="entry name" value="TELOMERASE PROTEIN COMPONENT 1 TEP1"/>
    <property type="match status" value="1"/>
</dbReference>
<evidence type="ECO:0000313" key="6">
    <source>
        <dbReference type="Proteomes" id="UP001497382"/>
    </source>
</evidence>
<protein>
    <recommendedName>
        <fullName evidence="4">TROVE domain-containing protein</fullName>
    </recommendedName>
</protein>
<feature type="repeat" description="WD" evidence="3">
    <location>
        <begin position="1854"/>
        <end position="1895"/>
    </location>
</feature>
<feature type="repeat" description="WD" evidence="3">
    <location>
        <begin position="2209"/>
        <end position="2241"/>
    </location>
</feature>